<name>A0A167EGI5_COLIC</name>
<gene>
    <name evidence="4" type="ORF">CI238_09337</name>
</gene>
<dbReference type="EMBL" id="LFIW01000726">
    <property type="protein sequence ID" value="KZL85109.1"/>
    <property type="molecule type" value="Genomic_DNA"/>
</dbReference>
<organism evidence="4 5">
    <name type="scientific">Colletotrichum incanum</name>
    <name type="common">Soybean anthracnose fungus</name>
    <dbReference type="NCBI Taxonomy" id="1573173"/>
    <lineage>
        <taxon>Eukaryota</taxon>
        <taxon>Fungi</taxon>
        <taxon>Dikarya</taxon>
        <taxon>Ascomycota</taxon>
        <taxon>Pezizomycotina</taxon>
        <taxon>Sordariomycetes</taxon>
        <taxon>Hypocreomycetidae</taxon>
        <taxon>Glomerellales</taxon>
        <taxon>Glomerellaceae</taxon>
        <taxon>Colletotrichum</taxon>
        <taxon>Colletotrichum spaethianum species complex</taxon>
    </lineage>
</organism>
<keyword evidence="1" id="KW-0653">Protein transport</keyword>
<comment type="subunit">
    <text evidence="1">Component of the TIM23 complex.</text>
</comment>
<dbReference type="Pfam" id="PF03031">
    <property type="entry name" value="NIF"/>
    <property type="match status" value="2"/>
</dbReference>
<dbReference type="InterPro" id="IPR036412">
    <property type="entry name" value="HAD-like_sf"/>
</dbReference>
<comment type="function">
    <text evidence="1">Essential component of the TIM23 complex, a complex that mediates the translocation of transit peptide-containing proteins across the mitochondrial inner membrane.</text>
</comment>
<keyword evidence="1" id="KW-0811">Translocation</keyword>
<dbReference type="InterPro" id="IPR023214">
    <property type="entry name" value="HAD_sf"/>
</dbReference>
<dbReference type="PANTHER" id="PTHR12210">
    <property type="entry name" value="DULLARD PROTEIN PHOSPHATASE"/>
    <property type="match status" value="1"/>
</dbReference>
<dbReference type="Proteomes" id="UP000076584">
    <property type="component" value="Unassembled WGS sequence"/>
</dbReference>
<evidence type="ECO:0000259" key="3">
    <source>
        <dbReference type="PROSITE" id="PS50969"/>
    </source>
</evidence>
<evidence type="ECO:0000256" key="1">
    <source>
        <dbReference type="RuleBase" id="RU365079"/>
    </source>
</evidence>
<dbReference type="SMART" id="SM00577">
    <property type="entry name" value="CPDc"/>
    <property type="match status" value="1"/>
</dbReference>
<keyword evidence="1" id="KW-0496">Mitochondrion</keyword>
<dbReference type="Gene3D" id="3.40.50.1000">
    <property type="entry name" value="HAD superfamily/HAD-like"/>
    <property type="match status" value="1"/>
</dbReference>
<comment type="similarity">
    <text evidence="1">Belongs to the TIM50 family.</text>
</comment>
<protein>
    <recommendedName>
        <fullName evidence="1">Mitochondrial import inner membrane translocase subunit TIM50</fullName>
    </recommendedName>
</protein>
<feature type="compositionally biased region" description="Low complexity" evidence="2">
    <location>
        <begin position="30"/>
        <end position="47"/>
    </location>
</feature>
<comment type="subcellular location">
    <subcellularLocation>
        <location evidence="1">Mitochondrion inner membrane</location>
        <topology evidence="1">Single-pass membrane protein</topology>
    </subcellularLocation>
</comment>
<reference evidence="4 5" key="1">
    <citation type="submission" date="2015-06" db="EMBL/GenBank/DDBJ databases">
        <title>Survival trade-offs in plant roots during colonization by closely related pathogenic and mutualistic fungi.</title>
        <authorList>
            <person name="Hacquard S."/>
            <person name="Kracher B."/>
            <person name="Hiruma K."/>
            <person name="Weinman A."/>
            <person name="Muench P."/>
            <person name="Garrido Oter R."/>
            <person name="Ver Loren van Themaat E."/>
            <person name="Dallerey J.-F."/>
            <person name="Damm U."/>
            <person name="Henrissat B."/>
            <person name="Lespinet O."/>
            <person name="Thon M."/>
            <person name="Kemen E."/>
            <person name="McHardy A.C."/>
            <person name="Schulze-Lefert P."/>
            <person name="O'Connell R.J."/>
        </authorList>
    </citation>
    <scope>NUCLEOTIDE SEQUENCE [LARGE SCALE GENOMIC DNA]</scope>
    <source>
        <strain evidence="4 5">MAFF 238704</strain>
    </source>
</reference>
<dbReference type="GO" id="GO:0015031">
    <property type="term" value="P:protein transport"/>
    <property type="evidence" value="ECO:0007669"/>
    <property type="project" value="UniProtKB-KW"/>
</dbReference>
<dbReference type="STRING" id="1573173.A0A167EGI5"/>
<accession>A0A167EGI5</accession>
<evidence type="ECO:0000256" key="2">
    <source>
        <dbReference type="SAM" id="MobiDB-lite"/>
    </source>
</evidence>
<feature type="domain" description="FCP1 homology" evidence="3">
    <location>
        <begin position="186"/>
        <end position="371"/>
    </location>
</feature>
<dbReference type="PROSITE" id="PS50969">
    <property type="entry name" value="FCP1"/>
    <property type="match status" value="1"/>
</dbReference>
<dbReference type="AlphaFoldDB" id="A0A167EGI5"/>
<dbReference type="SUPFAM" id="SSF56784">
    <property type="entry name" value="HAD-like"/>
    <property type="match status" value="1"/>
</dbReference>
<dbReference type="InterPro" id="IPR050365">
    <property type="entry name" value="TIM50"/>
</dbReference>
<keyword evidence="1" id="KW-0813">Transport</keyword>
<sequence length="399" mass="44341">LNSTPLMRPSITRVFPRSQQLLQCRFTQTAAAAARPRPNRQPRGPARSPRNHDRERQRLSSLTSATLVYDANTAKMDVPNIQWWAKPAPTMTVPANQQPSSNGFTIPGLGNAANVPLSASTSQAIPLPKRPVAVDQSTSRKGRRTPADAASNSRDKIQAPSAASGGVPNPTPDYLRRAILPPTLLPAPRPILVVMDLNGTLLHRPNRRQATSFVERPHARRFLQYCLDTFHVVIWSSARPGNVQSMCDQLLLGPPGGGAGGSGQADRGSYRRRVLAVWGRDRFGLSDADYKLRVQVYKRLDMVWREKNVQAAHPDAAYGGRWDQSNTVLVDDSFEKARSEPYNLLQIPEFFGDANEPGYVVPQVHDYLNTLCYQSDVSAYMRENPFKVKEDYRLVPAEQ</sequence>
<feature type="region of interest" description="Disordered" evidence="2">
    <location>
        <begin position="29"/>
        <end position="64"/>
    </location>
</feature>
<feature type="non-terminal residue" evidence="4">
    <location>
        <position position="1"/>
    </location>
</feature>
<keyword evidence="5" id="KW-1185">Reference proteome</keyword>
<comment type="caution">
    <text evidence="4">The sequence shown here is derived from an EMBL/GenBank/DDBJ whole genome shotgun (WGS) entry which is preliminary data.</text>
</comment>
<keyword evidence="1" id="KW-0809">Transit peptide</keyword>
<feature type="region of interest" description="Disordered" evidence="2">
    <location>
        <begin position="120"/>
        <end position="171"/>
    </location>
</feature>
<evidence type="ECO:0000313" key="5">
    <source>
        <dbReference type="Proteomes" id="UP000076584"/>
    </source>
</evidence>
<proteinExistence type="inferred from homology"/>
<evidence type="ECO:0000313" key="4">
    <source>
        <dbReference type="EMBL" id="KZL85109.1"/>
    </source>
</evidence>
<dbReference type="InterPro" id="IPR004274">
    <property type="entry name" value="FCP1_dom"/>
</dbReference>
<dbReference type="GO" id="GO:0005744">
    <property type="term" value="C:TIM23 mitochondrial import inner membrane translocase complex"/>
    <property type="evidence" value="ECO:0007669"/>
    <property type="project" value="UniProtKB-UniRule"/>
</dbReference>